<dbReference type="HAMAP" id="MF_00050">
    <property type="entry name" value="EF_Ts"/>
    <property type="match status" value="1"/>
</dbReference>
<evidence type="ECO:0000256" key="3">
    <source>
        <dbReference type="ARBA" id="ARBA00022768"/>
    </source>
</evidence>
<dbReference type="CDD" id="cd14275">
    <property type="entry name" value="UBA_EF-Ts"/>
    <property type="match status" value="1"/>
</dbReference>
<evidence type="ECO:0000256" key="7">
    <source>
        <dbReference type="RuleBase" id="RU000642"/>
    </source>
</evidence>
<feature type="domain" description="Translation elongation factor EFTs/EF1B dimerisation" evidence="9">
    <location>
        <begin position="112"/>
        <end position="316"/>
    </location>
</feature>
<dbReference type="Proteomes" id="UP000001883">
    <property type="component" value="Chromosome"/>
</dbReference>
<evidence type="ECO:0000256" key="6">
    <source>
        <dbReference type="HAMAP-Rule" id="MF_00050"/>
    </source>
</evidence>
<evidence type="ECO:0000256" key="2">
    <source>
        <dbReference type="ARBA" id="ARBA00016956"/>
    </source>
</evidence>
<evidence type="ECO:0000313" key="11">
    <source>
        <dbReference type="Proteomes" id="UP000001883"/>
    </source>
</evidence>
<dbReference type="Pfam" id="PF00889">
    <property type="entry name" value="EF_TS"/>
    <property type="match status" value="1"/>
</dbReference>
<protein>
    <recommendedName>
        <fullName evidence="2 6">Elongation factor Ts</fullName>
        <shortName evidence="6">EF-Ts</shortName>
    </recommendedName>
</protein>
<keyword evidence="4 6" id="KW-0648">Protein biosynthesis</keyword>
<dbReference type="InterPro" id="IPR014039">
    <property type="entry name" value="Transl_elong_EFTs/EF1B_dimer"/>
</dbReference>
<dbReference type="EMBL" id="AP011540">
    <property type="protein sequence ID" value="BAI65330.1"/>
    <property type="molecule type" value="Genomic_DNA"/>
</dbReference>
<organism evidence="10 11">
    <name type="scientific">Rothia mucilaginosa (strain DY-18)</name>
    <name type="common">Stomatococcus mucilaginosus</name>
    <dbReference type="NCBI Taxonomy" id="680646"/>
    <lineage>
        <taxon>Bacteria</taxon>
        <taxon>Bacillati</taxon>
        <taxon>Actinomycetota</taxon>
        <taxon>Actinomycetes</taxon>
        <taxon>Micrococcales</taxon>
        <taxon>Micrococcaceae</taxon>
        <taxon>Rothia</taxon>
    </lineage>
</organism>
<evidence type="ECO:0000313" key="10">
    <source>
        <dbReference type="EMBL" id="BAI65330.1"/>
    </source>
</evidence>
<dbReference type="GO" id="GO:0003746">
    <property type="term" value="F:translation elongation factor activity"/>
    <property type="evidence" value="ECO:0007669"/>
    <property type="project" value="UniProtKB-UniRule"/>
</dbReference>
<feature type="region of interest" description="Involved in Mg(2+) ion dislocation from EF-Tu" evidence="6">
    <location>
        <begin position="121"/>
        <end position="124"/>
    </location>
</feature>
<name>D2NNW2_ROTMD</name>
<dbReference type="AlphaFoldDB" id="D2NNW2"/>
<evidence type="ECO:0000256" key="8">
    <source>
        <dbReference type="RuleBase" id="RU000643"/>
    </source>
</evidence>
<evidence type="ECO:0000256" key="5">
    <source>
        <dbReference type="ARBA" id="ARBA00025453"/>
    </source>
</evidence>
<proteinExistence type="inferred from homology"/>
<dbReference type="InterPro" id="IPR018101">
    <property type="entry name" value="Transl_elong_Ts_CS"/>
</dbReference>
<dbReference type="HOGENOM" id="CLU_047155_0_0_11"/>
<dbReference type="Gene3D" id="1.10.286.20">
    <property type="match status" value="1"/>
</dbReference>
<comment type="function">
    <text evidence="5 6 7">Associates with the EF-Tu.GDP complex and induces the exchange of GDP to GTP. It remains bound to the aminoacyl-tRNA.EF-Tu.GTP complex up to the GTP hydrolysis stage on the ribosome.</text>
</comment>
<dbReference type="SUPFAM" id="SSF46934">
    <property type="entry name" value="UBA-like"/>
    <property type="match status" value="1"/>
</dbReference>
<dbReference type="PROSITE" id="PS01126">
    <property type="entry name" value="EF_TS_1"/>
    <property type="match status" value="1"/>
</dbReference>
<evidence type="ECO:0000256" key="4">
    <source>
        <dbReference type="ARBA" id="ARBA00022917"/>
    </source>
</evidence>
<dbReference type="STRING" id="680646.RMDY18_14980"/>
<dbReference type="eggNOG" id="COG0264">
    <property type="taxonomic scope" value="Bacteria"/>
</dbReference>
<reference evidence="10 11" key="2">
    <citation type="journal article" date="2010" name="J Osaka Dent Univ">
        <title>Isolation and identification of Rothia mucilaginosa from persistent apical periodontitis lesions.</title>
        <authorList>
            <person name="Yamane K."/>
            <person name="Yoshida M."/>
            <person name="Fujihira T."/>
            <person name="Baba T."/>
            <person name="Tsuji N."/>
            <person name="Hayashi H."/>
            <person name="Sugimori C."/>
            <person name="Yamanaka T."/>
            <person name="Mashimo C."/>
            <person name="Nambu T."/>
            <person name="Kawai H."/>
            <person name="Fukushima H."/>
        </authorList>
    </citation>
    <scope>NUCLEOTIDE SEQUENCE [LARGE SCALE GENOMIC DNA]</scope>
    <source>
        <strain evidence="10 11">DY-18</strain>
    </source>
</reference>
<dbReference type="Gene3D" id="1.10.8.10">
    <property type="entry name" value="DNA helicase RuvA subunit, C-terminal domain"/>
    <property type="match status" value="1"/>
</dbReference>
<dbReference type="PANTHER" id="PTHR11741:SF0">
    <property type="entry name" value="ELONGATION FACTOR TS, MITOCHONDRIAL"/>
    <property type="match status" value="1"/>
</dbReference>
<dbReference type="FunFam" id="1.10.286.20:FF:000001">
    <property type="entry name" value="Elongation factor Ts"/>
    <property type="match status" value="1"/>
</dbReference>
<gene>
    <name evidence="6" type="primary">tsf</name>
    <name evidence="10" type="ordered locus">RMDY18_14980</name>
</gene>
<keyword evidence="6" id="KW-0963">Cytoplasm</keyword>
<dbReference type="PANTHER" id="PTHR11741">
    <property type="entry name" value="ELONGATION FACTOR TS"/>
    <property type="match status" value="1"/>
</dbReference>
<dbReference type="PROSITE" id="PS01127">
    <property type="entry name" value="EF_TS_2"/>
    <property type="match status" value="1"/>
</dbReference>
<dbReference type="FunFam" id="1.10.8.10:FF:000001">
    <property type="entry name" value="Elongation factor Ts"/>
    <property type="match status" value="1"/>
</dbReference>
<dbReference type="SUPFAM" id="SSF54713">
    <property type="entry name" value="Elongation factor Ts (EF-Ts), dimerisation domain"/>
    <property type="match status" value="1"/>
</dbReference>
<sequence length="317" mass="34050">MAPACGDHVRTAPALTWARRRPPFVPPGCHPDLLQQHKEFTMANYTAADIKALREKTGAGMLDVKKALDEANGDQQKAAEIIRVKGLKGITKREGRATAEGLVAARVENGVGYMIEVNSETDFVAKSDPFIAFGQNVLEAAIAADASTLEELQAASYEGKTVEELTTDAGALLGEKIVVRRVARVEGENVAVYLHKTSKDLPAQVGVLLAVSGENTDEIAHDVAVHIAAMSPKYLDSESIPADQIETEKRVARETAIAEGKPEKILDKIVEGRLKGFFKENTLLDQDFAKDSKKSVAQVLSEAGATATAFARFRVGA</sequence>
<dbReference type="InterPro" id="IPR036402">
    <property type="entry name" value="EF-Ts_dimer_sf"/>
</dbReference>
<keyword evidence="11" id="KW-1185">Reference proteome</keyword>
<comment type="similarity">
    <text evidence="1 6 7">Belongs to the EF-Ts family.</text>
</comment>
<dbReference type="InterPro" id="IPR009060">
    <property type="entry name" value="UBA-like_sf"/>
</dbReference>
<dbReference type="Gene3D" id="3.30.479.20">
    <property type="entry name" value="Elongation factor Ts, dimerisation domain"/>
    <property type="match status" value="2"/>
</dbReference>
<evidence type="ECO:0000259" key="9">
    <source>
        <dbReference type="Pfam" id="PF00889"/>
    </source>
</evidence>
<accession>D2NNW2</accession>
<keyword evidence="3 6" id="KW-0251">Elongation factor</keyword>
<evidence type="ECO:0000256" key="1">
    <source>
        <dbReference type="ARBA" id="ARBA00005532"/>
    </source>
</evidence>
<dbReference type="NCBIfam" id="TIGR00116">
    <property type="entry name" value="tsf"/>
    <property type="match status" value="1"/>
</dbReference>
<reference evidence="11" key="1">
    <citation type="submission" date="2009-07" db="EMBL/GenBank/DDBJ databases">
        <title>Complete genome sequence of Rothia mucilaginosa DJ.</title>
        <authorList>
            <person name="Yamane K."/>
            <person name="Nambu T."/>
            <person name="Mashimo C."/>
            <person name="Sugimori C."/>
            <person name="Yamanaka T."/>
            <person name="Leung K."/>
            <person name="Fukushima H."/>
        </authorList>
    </citation>
    <scope>NUCLEOTIDE SEQUENCE [LARGE SCALE GENOMIC DNA]</scope>
    <source>
        <strain evidence="11">DY-18</strain>
    </source>
</reference>
<comment type="subcellular location">
    <subcellularLocation>
        <location evidence="6 8">Cytoplasm</location>
    </subcellularLocation>
</comment>
<dbReference type="GO" id="GO:0005737">
    <property type="term" value="C:cytoplasm"/>
    <property type="evidence" value="ECO:0007669"/>
    <property type="project" value="UniProtKB-SubCell"/>
</dbReference>
<dbReference type="InterPro" id="IPR001816">
    <property type="entry name" value="Transl_elong_EFTs/EF1B"/>
</dbReference>
<dbReference type="KEGG" id="rmu:RMDY18_14980"/>
<reference evidence="10 11" key="3">
    <citation type="journal article" date="2010" name="Sequencing">
        <title>Complete Genome Sequence of Rothia mucilaginosa DY-18: A Clinical Isolate with Dense Meshwork-Like Structures from a Persistent Apical Periodontitis Lesion.</title>
        <authorList>
            <person name="Yamane K."/>
            <person name="Nambu T."/>
            <person name="Yamanaka T."/>
            <person name="Mashimo C."/>
            <person name="Sugimori C."/>
            <person name="Leung K.-P."/>
            <person name="Fukushima H."/>
        </authorList>
    </citation>
    <scope>NUCLEOTIDE SEQUENCE [LARGE SCALE GENOMIC DNA]</scope>
    <source>
        <strain evidence="10 11">DY-18</strain>
    </source>
</reference>